<dbReference type="Proteomes" id="UP000324705">
    <property type="component" value="Chromosome 7B"/>
</dbReference>
<dbReference type="InterPro" id="IPR013180">
    <property type="entry name" value="CTNNBL1_N"/>
</dbReference>
<keyword evidence="3" id="KW-0677">Repeat</keyword>
<reference evidence="7 8" key="1">
    <citation type="submission" date="2017-09" db="EMBL/GenBank/DDBJ databases">
        <authorList>
            <consortium name="International Durum Wheat Genome Sequencing Consortium (IDWGSC)"/>
            <person name="Milanesi L."/>
        </authorList>
    </citation>
    <scope>NUCLEOTIDE SEQUENCE [LARGE SCALE GENOMIC DNA]</scope>
    <source>
        <strain evidence="8">cv. Svevo</strain>
    </source>
</reference>
<dbReference type="Pfam" id="PF08216">
    <property type="entry name" value="CTNNBL"/>
    <property type="match status" value="1"/>
</dbReference>
<dbReference type="InterPro" id="IPR011989">
    <property type="entry name" value="ARM-like"/>
</dbReference>
<accession>A0A9R1AAW1</accession>
<sequence>MPLGNKERFVKAEGVELMIIIMKQKKSAYSSAIRTLDFAMTRFPPACERFVDVLGLKTAFAAFMGKIPVNKKNKNESYQEELEERIISLVASLFGKQASLFQCPLYTAVLDCMYMNLQQRIDKYTYISTNQLMNHQLSTEFSVKLFPY</sequence>
<dbReference type="Gramene" id="TRITD7Bv1G212490.5">
    <property type="protein sequence ID" value="TRITD7Bv1G212490.5"/>
    <property type="gene ID" value="TRITD7Bv1G212490"/>
</dbReference>
<name>A0A9R1AAW1_TRITD</name>
<dbReference type="Gene3D" id="1.25.10.10">
    <property type="entry name" value="Leucine-rich Repeat Variant"/>
    <property type="match status" value="1"/>
</dbReference>
<evidence type="ECO:0000256" key="5">
    <source>
        <dbReference type="ARBA" id="ARBA00023242"/>
    </source>
</evidence>
<keyword evidence="4" id="KW-0175">Coiled coil</keyword>
<evidence type="ECO:0000313" key="7">
    <source>
        <dbReference type="EMBL" id="VAI92888.1"/>
    </source>
</evidence>
<dbReference type="PANTHER" id="PTHR14978:SF0">
    <property type="entry name" value="BETA-CATENIN-LIKE PROTEIN 1"/>
    <property type="match status" value="1"/>
</dbReference>
<keyword evidence="8" id="KW-1185">Reference proteome</keyword>
<evidence type="ECO:0000256" key="1">
    <source>
        <dbReference type="ARBA" id="ARBA00004123"/>
    </source>
</evidence>
<evidence type="ECO:0000313" key="8">
    <source>
        <dbReference type="Proteomes" id="UP000324705"/>
    </source>
</evidence>
<evidence type="ECO:0000256" key="4">
    <source>
        <dbReference type="ARBA" id="ARBA00023054"/>
    </source>
</evidence>
<comment type="subcellular location">
    <subcellularLocation>
        <location evidence="1">Nucleus</location>
    </subcellularLocation>
</comment>
<gene>
    <name evidence="7" type="ORF">TRITD_7Bv1G212490</name>
</gene>
<dbReference type="InterPro" id="IPR039678">
    <property type="entry name" value="CTNNBL1"/>
</dbReference>
<dbReference type="GO" id="GO:0005681">
    <property type="term" value="C:spliceosomal complex"/>
    <property type="evidence" value="ECO:0007669"/>
    <property type="project" value="TreeGrafter"/>
</dbReference>
<dbReference type="AlphaFoldDB" id="A0A9R1AAW1"/>
<proteinExistence type="predicted"/>
<evidence type="ECO:0000259" key="6">
    <source>
        <dbReference type="Pfam" id="PF08216"/>
    </source>
</evidence>
<dbReference type="EMBL" id="LT934124">
    <property type="protein sequence ID" value="VAI92888.1"/>
    <property type="molecule type" value="Genomic_DNA"/>
</dbReference>
<evidence type="ECO:0000256" key="2">
    <source>
        <dbReference type="ARBA" id="ARBA00022553"/>
    </source>
</evidence>
<protein>
    <recommendedName>
        <fullName evidence="6">Beta-catenin-like protein 1 N-terminal domain-containing protein</fullName>
    </recommendedName>
</protein>
<keyword evidence="2" id="KW-0597">Phosphoprotein</keyword>
<organism evidence="7 8">
    <name type="scientific">Triticum turgidum subsp. durum</name>
    <name type="common">Durum wheat</name>
    <name type="synonym">Triticum durum</name>
    <dbReference type="NCBI Taxonomy" id="4567"/>
    <lineage>
        <taxon>Eukaryota</taxon>
        <taxon>Viridiplantae</taxon>
        <taxon>Streptophyta</taxon>
        <taxon>Embryophyta</taxon>
        <taxon>Tracheophyta</taxon>
        <taxon>Spermatophyta</taxon>
        <taxon>Magnoliopsida</taxon>
        <taxon>Liliopsida</taxon>
        <taxon>Poales</taxon>
        <taxon>Poaceae</taxon>
        <taxon>BOP clade</taxon>
        <taxon>Pooideae</taxon>
        <taxon>Triticodae</taxon>
        <taxon>Triticeae</taxon>
        <taxon>Triticinae</taxon>
        <taxon>Triticum</taxon>
    </lineage>
</organism>
<evidence type="ECO:0000256" key="3">
    <source>
        <dbReference type="ARBA" id="ARBA00022737"/>
    </source>
</evidence>
<feature type="domain" description="Beta-catenin-like protein 1 N-terminal" evidence="6">
    <location>
        <begin position="5"/>
        <end position="96"/>
    </location>
</feature>
<dbReference type="PANTHER" id="PTHR14978">
    <property type="entry name" value="BETA-CATENIN-LIKE PROTEIN 1 NUCLEAR ASSOCIATED PROTEIN"/>
    <property type="match status" value="1"/>
</dbReference>
<keyword evidence="5" id="KW-0539">Nucleus</keyword>